<feature type="domain" description="Ribosomal protein mS38 C-terminal" evidence="6">
    <location>
        <begin position="105"/>
        <end position="129"/>
    </location>
</feature>
<evidence type="ECO:0000256" key="3">
    <source>
        <dbReference type="ARBA" id="ARBA00035647"/>
    </source>
</evidence>
<dbReference type="InterPro" id="IPR013177">
    <property type="entry name" value="Ribosomal_mS38_C"/>
</dbReference>
<keyword evidence="2" id="KW-0496">Mitochondrion</keyword>
<comment type="similarity">
    <text evidence="3">Belongs to the mitochondrion-specific ribosomal protein mS38 family.</text>
</comment>
<proteinExistence type="inferred from homology"/>
<feature type="compositionally biased region" description="Basic residues" evidence="5">
    <location>
        <begin position="109"/>
        <end position="132"/>
    </location>
</feature>
<evidence type="ECO:0000256" key="5">
    <source>
        <dbReference type="SAM" id="MobiDB-lite"/>
    </source>
</evidence>
<evidence type="ECO:0000259" key="6">
    <source>
        <dbReference type="Pfam" id="PF08213"/>
    </source>
</evidence>
<organism evidence="7 8">
    <name type="scientific">Lactuca virosa</name>
    <dbReference type="NCBI Taxonomy" id="75947"/>
    <lineage>
        <taxon>Eukaryota</taxon>
        <taxon>Viridiplantae</taxon>
        <taxon>Streptophyta</taxon>
        <taxon>Embryophyta</taxon>
        <taxon>Tracheophyta</taxon>
        <taxon>Spermatophyta</taxon>
        <taxon>Magnoliopsida</taxon>
        <taxon>eudicotyledons</taxon>
        <taxon>Gunneridae</taxon>
        <taxon>Pentapetalae</taxon>
        <taxon>asterids</taxon>
        <taxon>campanulids</taxon>
        <taxon>Asterales</taxon>
        <taxon>Asteraceae</taxon>
        <taxon>Cichorioideae</taxon>
        <taxon>Cichorieae</taxon>
        <taxon>Lactucinae</taxon>
        <taxon>Lactuca</taxon>
    </lineage>
</organism>
<keyword evidence="8" id="KW-1185">Reference proteome</keyword>
<comment type="caution">
    <text evidence="7">The sequence shown here is derived from an EMBL/GenBank/DDBJ whole genome shotgun (WGS) entry which is preliminary data.</text>
</comment>
<dbReference type="GO" id="GO:0005739">
    <property type="term" value="C:mitochondrion"/>
    <property type="evidence" value="ECO:0007669"/>
    <property type="project" value="UniProtKB-SubCell"/>
</dbReference>
<evidence type="ECO:0000256" key="2">
    <source>
        <dbReference type="ARBA" id="ARBA00023128"/>
    </source>
</evidence>
<protein>
    <recommendedName>
        <fullName evidence="4">Small ribosomal subunit protein mS38</fullName>
    </recommendedName>
</protein>
<accession>A0AAU9MSN7</accession>
<reference evidence="7 8" key="1">
    <citation type="submission" date="2022-01" db="EMBL/GenBank/DDBJ databases">
        <authorList>
            <person name="Xiong W."/>
            <person name="Schranz E."/>
        </authorList>
    </citation>
    <scope>NUCLEOTIDE SEQUENCE [LARGE SCALE GENOMIC DNA]</scope>
</reference>
<comment type="subcellular location">
    <subcellularLocation>
        <location evidence="1">Mitochondrion</location>
    </subcellularLocation>
</comment>
<evidence type="ECO:0000313" key="7">
    <source>
        <dbReference type="EMBL" id="CAH1429582.1"/>
    </source>
</evidence>
<dbReference type="Proteomes" id="UP001157418">
    <property type="component" value="Unassembled WGS sequence"/>
</dbReference>
<name>A0AAU9MSN7_9ASTR</name>
<feature type="region of interest" description="Disordered" evidence="5">
    <location>
        <begin position="81"/>
        <end position="132"/>
    </location>
</feature>
<sequence>MSQNFYKIIRKPFNGSRIRALLNHHNPIQPIIPHLLNHPEPNTKTLFPESSSENKSTHFNRFHVYPSFSFEHFLNPISSTGFPVSKPEEDPELDGSSLSNDIIRADSVKKKRKKKMNKHKLKKLKKRLRHCS</sequence>
<evidence type="ECO:0000256" key="4">
    <source>
        <dbReference type="ARBA" id="ARBA00035682"/>
    </source>
</evidence>
<evidence type="ECO:0000256" key="1">
    <source>
        <dbReference type="ARBA" id="ARBA00004173"/>
    </source>
</evidence>
<dbReference type="PANTHER" id="PTHR32035:SF3">
    <property type="entry name" value="SMALL RIBOSOMAL SUBUNIT PROTEIN MS38"/>
    <property type="match status" value="1"/>
</dbReference>
<gene>
    <name evidence="7" type="ORF">LVIROSA_LOCUS16434</name>
</gene>
<dbReference type="EMBL" id="CAKMRJ010002902">
    <property type="protein sequence ID" value="CAH1429582.1"/>
    <property type="molecule type" value="Genomic_DNA"/>
</dbReference>
<dbReference type="Pfam" id="PF08213">
    <property type="entry name" value="COX24_C"/>
    <property type="match status" value="1"/>
</dbReference>
<dbReference type="PANTHER" id="PTHR32035">
    <property type="entry name" value="AURORA KINASE A-INTERACTING PROTEIN"/>
    <property type="match status" value="1"/>
</dbReference>
<dbReference type="AlphaFoldDB" id="A0AAU9MSN7"/>
<evidence type="ECO:0000313" key="8">
    <source>
        <dbReference type="Proteomes" id="UP001157418"/>
    </source>
</evidence>